<dbReference type="RefSeq" id="WP_015047421.1">
    <property type="nucleotide sequence ID" value="NC_018868.3"/>
</dbReference>
<evidence type="ECO:0000256" key="3">
    <source>
        <dbReference type="PIRSR" id="PIRSR603782-2"/>
    </source>
</evidence>
<dbReference type="PANTHER" id="PTHR12151:SF25">
    <property type="entry name" value="LINALOOL DEHYDRATASE_ISOMERASE DOMAIN-CONTAINING PROTEIN"/>
    <property type="match status" value="1"/>
</dbReference>
<keyword evidence="3" id="KW-1015">Disulfide bond</keyword>
<dbReference type="OrthoDB" id="6335573at2"/>
<dbReference type="Gene3D" id="3.40.30.10">
    <property type="entry name" value="Glutaredoxin"/>
    <property type="match status" value="1"/>
</dbReference>
<keyword evidence="2" id="KW-0479">Metal-binding</keyword>
<dbReference type="STRING" id="1117647.M5M_10380"/>
<keyword evidence="4" id="KW-0732">Signal</keyword>
<name>K4KZB2_SIMAS</name>
<gene>
    <name evidence="5" type="ordered locus">M5M_10380</name>
</gene>
<organism evidence="5 6">
    <name type="scientific">Simiduia agarivorans (strain DSM 21679 / JCM 13881 / BCRC 17597 / SA1)</name>
    <dbReference type="NCBI Taxonomy" id="1117647"/>
    <lineage>
        <taxon>Bacteria</taxon>
        <taxon>Pseudomonadati</taxon>
        <taxon>Pseudomonadota</taxon>
        <taxon>Gammaproteobacteria</taxon>
        <taxon>Cellvibrionales</taxon>
        <taxon>Cellvibrionaceae</taxon>
        <taxon>Simiduia</taxon>
    </lineage>
</organism>
<sequence>MKTLLSLLSLTSLLTLQAIASDTLPFYQSADFTPHWLTPDSKAAQQFHRIPAFRFTNQFGETVTEALVDGKIYVANFFFTTCPGICPAIRSKLVKVHEAFAQDTGVMILSHSIRPQHDTVDILQDYAKHNGITGRQWQLLTGDRERTYRLARDAYFANEDLGEVQSSDDFLHTENLLLIDQHRHIRGVYNGLNAASVQNLIDDIHRLKAESSNL</sequence>
<evidence type="ECO:0000256" key="1">
    <source>
        <dbReference type="ARBA" id="ARBA00010996"/>
    </source>
</evidence>
<evidence type="ECO:0000256" key="4">
    <source>
        <dbReference type="SAM" id="SignalP"/>
    </source>
</evidence>
<protein>
    <submittedName>
        <fullName evidence="5">Electron transport protein SCO1/SenC</fullName>
    </submittedName>
</protein>
<feature type="chain" id="PRO_5003880967" evidence="4">
    <location>
        <begin position="21"/>
        <end position="214"/>
    </location>
</feature>
<feature type="binding site" evidence="2">
    <location>
        <position position="86"/>
    </location>
    <ligand>
        <name>Cu cation</name>
        <dbReference type="ChEBI" id="CHEBI:23378"/>
    </ligand>
</feature>
<reference evidence="5 6" key="1">
    <citation type="journal article" date="2013" name="Genome Announc.">
        <title>Complete genome sequence of Simiduia agarivorans SA1(T), a marine bacterium able to degrade a variety of polysaccharides.</title>
        <authorList>
            <person name="Lin S.Y."/>
            <person name="Shieh W.Y."/>
            <person name="Chen J.S."/>
            <person name="Tang S.L."/>
        </authorList>
    </citation>
    <scope>NUCLEOTIDE SEQUENCE [LARGE SCALE GENOMIC DNA]</scope>
    <source>
        <strain evidence="6">DSM 21679 / JCM 13881 / BCRC 17597 / SA1</strain>
    </source>
</reference>
<dbReference type="CDD" id="cd02968">
    <property type="entry name" value="SCO"/>
    <property type="match status" value="1"/>
</dbReference>
<dbReference type="Pfam" id="PF02630">
    <property type="entry name" value="SCO1-SenC"/>
    <property type="match status" value="1"/>
</dbReference>
<dbReference type="AlphaFoldDB" id="K4KZB2"/>
<proteinExistence type="inferred from homology"/>
<dbReference type="HOGENOM" id="CLU_050131_2_0_6"/>
<evidence type="ECO:0000313" key="6">
    <source>
        <dbReference type="Proteomes" id="UP000000466"/>
    </source>
</evidence>
<keyword evidence="2" id="KW-0186">Copper</keyword>
<feature type="signal peptide" evidence="4">
    <location>
        <begin position="1"/>
        <end position="20"/>
    </location>
</feature>
<comment type="similarity">
    <text evidence="1">Belongs to the SCO1/2 family.</text>
</comment>
<feature type="binding site" evidence="2">
    <location>
        <position position="82"/>
    </location>
    <ligand>
        <name>Cu cation</name>
        <dbReference type="ChEBI" id="CHEBI:23378"/>
    </ligand>
</feature>
<dbReference type="SUPFAM" id="SSF52833">
    <property type="entry name" value="Thioredoxin-like"/>
    <property type="match status" value="1"/>
</dbReference>
<evidence type="ECO:0000256" key="2">
    <source>
        <dbReference type="PIRSR" id="PIRSR603782-1"/>
    </source>
</evidence>
<dbReference type="PANTHER" id="PTHR12151">
    <property type="entry name" value="ELECTRON TRANSPORT PROTIN SCO1/SENC FAMILY MEMBER"/>
    <property type="match status" value="1"/>
</dbReference>
<feature type="disulfide bond" description="Redox-active" evidence="3">
    <location>
        <begin position="82"/>
        <end position="86"/>
    </location>
</feature>
<dbReference type="KEGG" id="saga:M5M_10380"/>
<dbReference type="eggNOG" id="COG1999">
    <property type="taxonomic scope" value="Bacteria"/>
</dbReference>
<evidence type="ECO:0000313" key="5">
    <source>
        <dbReference type="EMBL" id="AFU99257.1"/>
    </source>
</evidence>
<dbReference type="InterPro" id="IPR036249">
    <property type="entry name" value="Thioredoxin-like_sf"/>
</dbReference>
<dbReference type="Proteomes" id="UP000000466">
    <property type="component" value="Chromosome"/>
</dbReference>
<dbReference type="GO" id="GO:0046872">
    <property type="term" value="F:metal ion binding"/>
    <property type="evidence" value="ECO:0007669"/>
    <property type="project" value="UniProtKB-KW"/>
</dbReference>
<feature type="binding site" evidence="2">
    <location>
        <position position="172"/>
    </location>
    <ligand>
        <name>Cu cation</name>
        <dbReference type="ChEBI" id="CHEBI:23378"/>
    </ligand>
</feature>
<accession>K4KZB2</accession>
<dbReference type="InterPro" id="IPR003782">
    <property type="entry name" value="SCO1/SenC"/>
</dbReference>
<keyword evidence="6" id="KW-1185">Reference proteome</keyword>
<dbReference type="EMBL" id="CP003746">
    <property type="protein sequence ID" value="AFU99257.1"/>
    <property type="molecule type" value="Genomic_DNA"/>
</dbReference>